<evidence type="ECO:0000256" key="4">
    <source>
        <dbReference type="ARBA" id="ARBA00022691"/>
    </source>
</evidence>
<proteinExistence type="inferred from homology"/>
<dbReference type="InterPro" id="IPR050723">
    <property type="entry name" value="CFA/CMAS"/>
</dbReference>
<sequence length="404" mass="46322">MDALSSTEGQKNLPRYFAQTFRIASELERGRLDFVLDDGRCFRAEGRAPGYVAEIRVHDPDVFARLIREGDLGFCDAYLDGGWTTPDLQAFMDLVHDHNERLYDGFPGMGLVRFYERMRHFLKSNSKRQAKKNIAYHYDLGNDFYRLWLDESMTYSSALFTSGQESLEAAQKAKYASMVDRIGAQPGDHVLEIGCGWGGFCEYAARERGLKVTALTISKAQREYALARMARAGLSDRVEIKLQDYRDERGTYDGIASIEMFEAVGEKYWPVYFDTVRDRLKPGRNATLQIITLQDRRFDTYRKGVDFIQKYIFPGGMLPSPTALRREIARAGLGLVGSFEFGESYSQTLRRWHDTFNARWEDVSKMGFDERFRRMWNFYLTSCAGAFHGGNCDVTQITVTRPAV</sequence>
<organism evidence="6 7">
    <name type="scientific">Albidovulum sediminis</name>
    <dbReference type="NCBI Taxonomy" id="3066345"/>
    <lineage>
        <taxon>Bacteria</taxon>
        <taxon>Pseudomonadati</taxon>
        <taxon>Pseudomonadota</taxon>
        <taxon>Alphaproteobacteria</taxon>
        <taxon>Rhodobacterales</taxon>
        <taxon>Paracoccaceae</taxon>
        <taxon>Albidovulum</taxon>
    </lineage>
</organism>
<dbReference type="CDD" id="cd02440">
    <property type="entry name" value="AdoMet_MTases"/>
    <property type="match status" value="1"/>
</dbReference>
<comment type="similarity">
    <text evidence="1">Belongs to the CFA/CMAS family.</text>
</comment>
<evidence type="ECO:0000313" key="6">
    <source>
        <dbReference type="EMBL" id="MCT8329376.1"/>
    </source>
</evidence>
<protein>
    <submittedName>
        <fullName evidence="6">Cyclopropane-fatty-acyl-phospholipid synthase family protein</fullName>
    </submittedName>
</protein>
<dbReference type="InterPro" id="IPR003333">
    <property type="entry name" value="CMAS"/>
</dbReference>
<keyword evidence="7" id="KW-1185">Reference proteome</keyword>
<keyword evidence="5" id="KW-0443">Lipid metabolism</keyword>
<keyword evidence="4" id="KW-0949">S-adenosyl-L-methionine</keyword>
<dbReference type="RefSeq" id="WP_261494800.1">
    <property type="nucleotide sequence ID" value="NZ_JAOCQF010000001.1"/>
</dbReference>
<reference evidence="7" key="1">
    <citation type="submission" date="2023-07" db="EMBL/GenBank/DDBJ databases">
        <title>Defluviimonas sediminis sp. nov., isolated from mangrove sediment.</title>
        <authorList>
            <person name="Liu L."/>
            <person name="Li J."/>
            <person name="Huang Y."/>
            <person name="Pan J."/>
            <person name="Li M."/>
        </authorList>
    </citation>
    <scope>NUCLEOTIDE SEQUENCE [LARGE SCALE GENOMIC DNA]</scope>
    <source>
        <strain evidence="7">FT324</strain>
    </source>
</reference>
<keyword evidence="2" id="KW-0489">Methyltransferase</keyword>
<dbReference type="SUPFAM" id="SSF53335">
    <property type="entry name" value="S-adenosyl-L-methionine-dependent methyltransferases"/>
    <property type="match status" value="1"/>
</dbReference>
<evidence type="ECO:0000256" key="1">
    <source>
        <dbReference type="ARBA" id="ARBA00010815"/>
    </source>
</evidence>
<dbReference type="PANTHER" id="PTHR43667:SF2">
    <property type="entry name" value="FATTY ACID C-METHYL TRANSFERASE"/>
    <property type="match status" value="1"/>
</dbReference>
<dbReference type="Proteomes" id="UP001205601">
    <property type="component" value="Unassembled WGS sequence"/>
</dbReference>
<keyword evidence="3" id="KW-0808">Transferase</keyword>
<evidence type="ECO:0000256" key="3">
    <source>
        <dbReference type="ARBA" id="ARBA00022679"/>
    </source>
</evidence>
<dbReference type="InterPro" id="IPR029063">
    <property type="entry name" value="SAM-dependent_MTases_sf"/>
</dbReference>
<dbReference type="Gene3D" id="3.40.50.150">
    <property type="entry name" value="Vaccinia Virus protein VP39"/>
    <property type="match status" value="1"/>
</dbReference>
<evidence type="ECO:0000256" key="2">
    <source>
        <dbReference type="ARBA" id="ARBA00022603"/>
    </source>
</evidence>
<gene>
    <name evidence="6" type="ORF">N5I32_07625</name>
</gene>
<dbReference type="EMBL" id="JAOCQF010000001">
    <property type="protein sequence ID" value="MCT8329376.1"/>
    <property type="molecule type" value="Genomic_DNA"/>
</dbReference>
<comment type="caution">
    <text evidence="6">The sequence shown here is derived from an EMBL/GenBank/DDBJ whole genome shotgun (WGS) entry which is preliminary data.</text>
</comment>
<evidence type="ECO:0000313" key="7">
    <source>
        <dbReference type="Proteomes" id="UP001205601"/>
    </source>
</evidence>
<dbReference type="PANTHER" id="PTHR43667">
    <property type="entry name" value="CYCLOPROPANE-FATTY-ACYL-PHOSPHOLIPID SYNTHASE"/>
    <property type="match status" value="1"/>
</dbReference>
<dbReference type="Pfam" id="PF02353">
    <property type="entry name" value="CMAS"/>
    <property type="match status" value="1"/>
</dbReference>
<evidence type="ECO:0000256" key="5">
    <source>
        <dbReference type="ARBA" id="ARBA00023098"/>
    </source>
</evidence>
<accession>A0ABT2NKC3</accession>
<dbReference type="PIRSF" id="PIRSF003085">
    <property type="entry name" value="CMAS"/>
    <property type="match status" value="1"/>
</dbReference>
<name>A0ABT2NKC3_9RHOB</name>